<evidence type="ECO:0000256" key="2">
    <source>
        <dbReference type="SAM" id="SignalP"/>
    </source>
</evidence>
<protein>
    <submittedName>
        <fullName evidence="3">Uncharacterized protein</fullName>
    </submittedName>
</protein>
<proteinExistence type="predicted"/>
<dbReference type="AlphaFoldDB" id="A0A7S1A3L1"/>
<feature type="signal peptide" evidence="2">
    <location>
        <begin position="1"/>
        <end position="19"/>
    </location>
</feature>
<dbReference type="EMBL" id="HBFQ01022170">
    <property type="protein sequence ID" value="CAD8841226.1"/>
    <property type="molecule type" value="Transcribed_RNA"/>
</dbReference>
<feature type="chain" id="PRO_5031444168" evidence="2">
    <location>
        <begin position="20"/>
        <end position="704"/>
    </location>
</feature>
<evidence type="ECO:0000313" key="3">
    <source>
        <dbReference type="EMBL" id="CAD8841226.1"/>
    </source>
</evidence>
<organism evidence="3">
    <name type="scientific">Noctiluca scintillans</name>
    <name type="common">Sea sparkle</name>
    <name type="synonym">Red tide dinoflagellate</name>
    <dbReference type="NCBI Taxonomy" id="2966"/>
    <lineage>
        <taxon>Eukaryota</taxon>
        <taxon>Sar</taxon>
        <taxon>Alveolata</taxon>
        <taxon>Dinophyceae</taxon>
        <taxon>Noctilucales</taxon>
        <taxon>Noctilucaceae</taxon>
        <taxon>Noctiluca</taxon>
    </lineage>
</organism>
<reference evidence="3" key="1">
    <citation type="submission" date="2021-01" db="EMBL/GenBank/DDBJ databases">
        <authorList>
            <person name="Corre E."/>
            <person name="Pelletier E."/>
            <person name="Niang G."/>
            <person name="Scheremetjew M."/>
            <person name="Finn R."/>
            <person name="Kale V."/>
            <person name="Holt S."/>
            <person name="Cochrane G."/>
            <person name="Meng A."/>
            <person name="Brown T."/>
            <person name="Cohen L."/>
        </authorList>
    </citation>
    <scope>NUCLEOTIDE SEQUENCE</scope>
</reference>
<sequence>MQFLVILLSLHASSGRTLADSRTVGVPESSSETRNSVQQVLELLRGVEHEIQKDGVTEQQEFDRYSCWCETTMANKTENMKMLENTITETEQSILDLRTSIGANGAEIQHLKKTTEEYLKELSDEAGTREAQKKKAQTDGEEIVRAIEALDAAIQVLKSGVPQQKKVVFLGAAQKAQVMNVAGDLQKVVAMPLVQGMLSPSEQDVMHSFVAEHAGARLLSALQSGKEEDFSGIERVMGICVRMLEDFMSDLERLHGGDLEQEHLYREFKSTKENELGTTQETLAQLEQTHASHKVKLADSEEIRDSSKQELDADKKFYNMLVHDCQAKAVQWAEVSKYRTDTLLGLDKAKTILSHDIFTGTSFLQVHADGAPLHHALAVLDAVAAKRPALMQFAVNEHSSLKAVVQAIDKMLVTLAEEEKNDIVERDTCQTMTKSVTDGIEDDSTQISTLATQLVRSNFSLTELQTSLAACDAEKLRIQQTIDEATSLRGLDETSLRGNVRECHSMSEKLREATRIVAEAVHETNPVSAAKKVEVARPEFALVQNSSNSSHEVSKYDTDPFKAPEADFDGLGSHAQEKAGIVMIMKMIENDNTERCEQLIAINHEEDADHDALVREAQTSLMETSNVCDNIQKQIVDLHGQINQGEQQASHVAAEKAAKETTLESLRPRCTWVLTSFDTRKGKRAAEVQGLQRAKSYLSGNTAA</sequence>
<accession>A0A7S1A3L1</accession>
<keyword evidence="2" id="KW-0732">Signal</keyword>
<feature type="coiled-coil region" evidence="1">
    <location>
        <begin position="269"/>
        <end position="303"/>
    </location>
</feature>
<name>A0A7S1A3L1_NOCSC</name>
<gene>
    <name evidence="3" type="ORF">NSCI0253_LOCUS15574</name>
</gene>
<keyword evidence="1" id="KW-0175">Coiled coil</keyword>
<evidence type="ECO:0000256" key="1">
    <source>
        <dbReference type="SAM" id="Coils"/>
    </source>
</evidence>